<dbReference type="SUPFAM" id="SSF48403">
    <property type="entry name" value="Ankyrin repeat"/>
    <property type="match status" value="1"/>
</dbReference>
<sequence length="167" mass="20135">MKKTTLIEYAAFYGSLKIIRYLNKSRCIDLTSSMWLYSIHSNNPLMIHFLEEEKVKPPNDSYKECLKEAIKCYHNEVATYIQTYYINENEEKVTYHKNDEICINEKVYNEKVCLFAFKYFNFEFIPDSFLNDKFLLLYLCDNDYNDLVKLLLQNKDLNVNIKKIFFF</sequence>
<proteinExistence type="predicted"/>
<keyword evidence="2" id="KW-1185">Reference proteome</keyword>
<evidence type="ECO:0008006" key="3">
    <source>
        <dbReference type="Google" id="ProtNLM"/>
    </source>
</evidence>
<dbReference type="EMBL" id="JAPFFF010000003">
    <property type="protein sequence ID" value="KAK8895384.1"/>
    <property type="molecule type" value="Genomic_DNA"/>
</dbReference>
<evidence type="ECO:0000313" key="1">
    <source>
        <dbReference type="EMBL" id="KAK8895384.1"/>
    </source>
</evidence>
<comment type="caution">
    <text evidence="1">The sequence shown here is derived from an EMBL/GenBank/DDBJ whole genome shotgun (WGS) entry which is preliminary data.</text>
</comment>
<dbReference type="Proteomes" id="UP001470230">
    <property type="component" value="Unassembled WGS sequence"/>
</dbReference>
<reference evidence="1 2" key="1">
    <citation type="submission" date="2024-04" db="EMBL/GenBank/DDBJ databases">
        <title>Tritrichomonas musculus Genome.</title>
        <authorList>
            <person name="Alves-Ferreira E."/>
            <person name="Grigg M."/>
            <person name="Lorenzi H."/>
            <person name="Galac M."/>
        </authorList>
    </citation>
    <scope>NUCLEOTIDE SEQUENCE [LARGE SCALE GENOMIC DNA]</scope>
    <source>
        <strain evidence="1 2">EAF2021</strain>
    </source>
</reference>
<evidence type="ECO:0000313" key="2">
    <source>
        <dbReference type="Proteomes" id="UP001470230"/>
    </source>
</evidence>
<name>A0ABR2KW92_9EUKA</name>
<accession>A0ABR2KW92</accession>
<dbReference type="InterPro" id="IPR036770">
    <property type="entry name" value="Ankyrin_rpt-contain_sf"/>
</dbReference>
<gene>
    <name evidence="1" type="ORF">M9Y10_023847</name>
</gene>
<protein>
    <recommendedName>
        <fullName evidence="3">DUF3447 domain-containing protein</fullName>
    </recommendedName>
</protein>
<organism evidence="1 2">
    <name type="scientific">Tritrichomonas musculus</name>
    <dbReference type="NCBI Taxonomy" id="1915356"/>
    <lineage>
        <taxon>Eukaryota</taxon>
        <taxon>Metamonada</taxon>
        <taxon>Parabasalia</taxon>
        <taxon>Tritrichomonadida</taxon>
        <taxon>Tritrichomonadidae</taxon>
        <taxon>Tritrichomonas</taxon>
    </lineage>
</organism>